<dbReference type="PANTHER" id="PTHR42195">
    <property type="entry name" value="UCP015877 FAMILY PROTEIN"/>
    <property type="match status" value="1"/>
</dbReference>
<reference evidence="1 2" key="1">
    <citation type="journal article" date="2019" name="Int. J. Syst. Evol. Microbiol.">
        <title>The Global Catalogue of Microorganisms (GCM) 10K type strain sequencing project: providing services to taxonomists for standard genome sequencing and annotation.</title>
        <authorList>
            <consortium name="The Broad Institute Genomics Platform"/>
            <consortium name="The Broad Institute Genome Sequencing Center for Infectious Disease"/>
            <person name="Wu L."/>
            <person name="Ma J."/>
        </authorList>
    </citation>
    <scope>NUCLEOTIDE SEQUENCE [LARGE SCALE GENOMIC DNA]</scope>
    <source>
        <strain evidence="1 2">PSR21</strain>
    </source>
</reference>
<dbReference type="AlphaFoldDB" id="A0ABD6AC70"/>
<dbReference type="InterPro" id="IPR012041">
    <property type="entry name" value="Znf_CPxCG-like"/>
</dbReference>
<proteinExistence type="predicted"/>
<dbReference type="GeneID" id="79315701"/>
<comment type="caution">
    <text evidence="1">The sequence shown here is derived from an EMBL/GenBank/DDBJ whole genome shotgun (WGS) entry which is preliminary data.</text>
</comment>
<evidence type="ECO:0000313" key="1">
    <source>
        <dbReference type="EMBL" id="MFC7317619.1"/>
    </source>
</evidence>
<protein>
    <submittedName>
        <fullName evidence="1">HVO_0476 family zinc finger protein</fullName>
    </submittedName>
</protein>
<dbReference type="Pfam" id="PF19769">
    <property type="entry name" value="CPxCG_zf"/>
    <property type="match status" value="1"/>
</dbReference>
<keyword evidence="2" id="KW-1185">Reference proteome</keyword>
<dbReference type="PIRSF" id="PIRSF015877">
    <property type="entry name" value="UCP015877"/>
    <property type="match status" value="1"/>
</dbReference>
<dbReference type="PANTHER" id="PTHR42195:SF1">
    <property type="entry name" value="ZINC FINGER PROTEIN"/>
    <property type="match status" value="1"/>
</dbReference>
<gene>
    <name evidence="1" type="ORF">ACFQPE_12605</name>
</gene>
<dbReference type="Proteomes" id="UP001596547">
    <property type="component" value="Unassembled WGS sequence"/>
</dbReference>
<organism evidence="1 2">
    <name type="scientific">Halomarina halobia</name>
    <dbReference type="NCBI Taxonomy" id="3033386"/>
    <lineage>
        <taxon>Archaea</taxon>
        <taxon>Methanobacteriati</taxon>
        <taxon>Methanobacteriota</taxon>
        <taxon>Stenosarchaea group</taxon>
        <taxon>Halobacteria</taxon>
        <taxon>Halobacteriales</taxon>
        <taxon>Natronomonadaceae</taxon>
        <taxon>Halomarina</taxon>
    </lineage>
</organism>
<dbReference type="RefSeq" id="WP_276303136.1">
    <property type="nucleotide sequence ID" value="NZ_CP119992.1"/>
</dbReference>
<evidence type="ECO:0000313" key="2">
    <source>
        <dbReference type="Proteomes" id="UP001596547"/>
    </source>
</evidence>
<sequence>MSEPGQQVAVPCPACSPDVETVHEVLSSGGDGRTLTVRCAGCGHTHKTTIEEERTVERDVIVSQEGESFSTRVEAPADEVVAVGEEFIVDTEEALMTVRITSLEVGDERRAERAPASEVETFWTRAVDNVQVPVTLNPRDGRRDDTRSLKLLLPGDHEFVVGATETFGDEEFTVKSIRLRHDARGYDHDQLRHRGDTATAKDVKRLYADDETSDAWSAW</sequence>
<dbReference type="EMBL" id="JBHTBF010000002">
    <property type="protein sequence ID" value="MFC7317619.1"/>
    <property type="molecule type" value="Genomic_DNA"/>
</dbReference>
<accession>A0ABD6AC70</accession>
<name>A0ABD6AC70_9EURY</name>